<protein>
    <submittedName>
        <fullName evidence="1">Uncharacterized protein</fullName>
    </submittedName>
</protein>
<dbReference type="AlphaFoldDB" id="A0A940PHZ1"/>
<organism evidence="1 2">
    <name type="scientific">Vagococcus allomyrinae</name>
    <dbReference type="NCBI Taxonomy" id="2794353"/>
    <lineage>
        <taxon>Bacteria</taxon>
        <taxon>Bacillati</taxon>
        <taxon>Bacillota</taxon>
        <taxon>Bacilli</taxon>
        <taxon>Lactobacillales</taxon>
        <taxon>Enterococcaceae</taxon>
        <taxon>Vagococcus</taxon>
    </lineage>
</organism>
<reference evidence="1" key="1">
    <citation type="submission" date="2020-12" db="EMBL/GenBank/DDBJ databases">
        <title>Vagococcus allomyrinae sp. nov. and Enterococcus lavae sp. nov., isolated from the larvae of Allomyrina dichotoma.</title>
        <authorList>
            <person name="Lee S.D."/>
        </authorList>
    </citation>
    <scope>NUCLEOTIDE SEQUENCE</scope>
    <source>
        <strain evidence="1">BWB3-3</strain>
    </source>
</reference>
<dbReference type="RefSeq" id="WP_209531065.1">
    <property type="nucleotide sequence ID" value="NZ_JAEEGA010000015.1"/>
</dbReference>
<accession>A0A940PHZ1</accession>
<gene>
    <name evidence="1" type="ORF">I6N95_19720</name>
</gene>
<sequence length="174" mass="19975">MDVVEGLFDGKSLILNDGSLVPLKDIRRARIELHPYLLFPVKLEQADGSYEEDEAAILYPHTVDRELDKGALVYGEKRPTRILHYVPYEGNMIVRKPDLRHPHTVKMLGYRELIIERLDGSEVRVDFDGNCYHVPQGVTTLLNGQEEVRLKEFFDRPSELANIIKKAGIEVYSK</sequence>
<keyword evidence="2" id="KW-1185">Reference proteome</keyword>
<name>A0A940PHZ1_9ENTE</name>
<evidence type="ECO:0000313" key="2">
    <source>
        <dbReference type="Proteomes" id="UP000674938"/>
    </source>
</evidence>
<proteinExistence type="predicted"/>
<dbReference type="Proteomes" id="UP000674938">
    <property type="component" value="Unassembled WGS sequence"/>
</dbReference>
<evidence type="ECO:0000313" key="1">
    <source>
        <dbReference type="EMBL" id="MBP1043253.1"/>
    </source>
</evidence>
<comment type="caution">
    <text evidence="1">The sequence shown here is derived from an EMBL/GenBank/DDBJ whole genome shotgun (WGS) entry which is preliminary data.</text>
</comment>
<dbReference type="EMBL" id="JAEEGA010000015">
    <property type="protein sequence ID" value="MBP1043253.1"/>
    <property type="molecule type" value="Genomic_DNA"/>
</dbReference>